<proteinExistence type="predicted"/>
<sequence>MPIDELLSTVETAVRALSGRLLLRPSDAHPALLAIADALGSPPYEVHGPQTRFRWQLDGVMVEVGVDRFFDEWEVGYRAFPYEPDVSRREQEAFASATPDLAPPYLWSIAPVEGPARSWRPGPFLLPQWSDVATELGFLLALLPTDLAIIPPAWFDEPVVLGSTLHGRALSVRVEPDRLTMTVEGMEVTLDADQARRAGKVIGRIWATTYEDHAPGDLTIGVVPTTPPFLLLPTPGGEAVTGPDGRPVAEAALEPATVIDLLPFTTPVPQREQPARPGGTYVAAYASPQEAAGLIDEVIRTGIAAFIEHHELVAAANRYGIPELRAGPGWRVRVRGGTIDLTVLDAWRAPAAIRDYTRDLLGLLDEAYGEPWGCACDSRGRLNRIWRIDDLAVRAGSAGTAVVIEVTRFDDLMLYHFG</sequence>
<dbReference type="AlphaFoldDB" id="A0A645A502"/>
<protein>
    <submittedName>
        <fullName evidence="1">Uncharacterized protein</fullName>
    </submittedName>
</protein>
<accession>A0A645A502</accession>
<evidence type="ECO:0000313" key="1">
    <source>
        <dbReference type="EMBL" id="MPM48162.1"/>
    </source>
</evidence>
<gene>
    <name evidence="1" type="ORF">SDC9_94885</name>
</gene>
<comment type="caution">
    <text evidence="1">The sequence shown here is derived from an EMBL/GenBank/DDBJ whole genome shotgun (WGS) entry which is preliminary data.</text>
</comment>
<dbReference type="EMBL" id="VSSQ01011978">
    <property type="protein sequence ID" value="MPM48162.1"/>
    <property type="molecule type" value="Genomic_DNA"/>
</dbReference>
<reference evidence="1" key="1">
    <citation type="submission" date="2019-08" db="EMBL/GenBank/DDBJ databases">
        <authorList>
            <person name="Kucharzyk K."/>
            <person name="Murdoch R.W."/>
            <person name="Higgins S."/>
            <person name="Loffler F."/>
        </authorList>
    </citation>
    <scope>NUCLEOTIDE SEQUENCE</scope>
</reference>
<name>A0A645A502_9ZZZZ</name>
<organism evidence="1">
    <name type="scientific">bioreactor metagenome</name>
    <dbReference type="NCBI Taxonomy" id="1076179"/>
    <lineage>
        <taxon>unclassified sequences</taxon>
        <taxon>metagenomes</taxon>
        <taxon>ecological metagenomes</taxon>
    </lineage>
</organism>